<gene>
    <name evidence="1" type="ORF">PAPOLLO_LOCUS25898</name>
</gene>
<dbReference type="EMBL" id="CAJQZP010001558">
    <property type="protein sequence ID" value="CAG5054235.1"/>
    <property type="molecule type" value="Genomic_DNA"/>
</dbReference>
<name>A0A8S3Y3T5_PARAO</name>
<keyword evidence="2" id="KW-1185">Reference proteome</keyword>
<evidence type="ECO:0000313" key="1">
    <source>
        <dbReference type="EMBL" id="CAG5054235.1"/>
    </source>
</evidence>
<protein>
    <submittedName>
        <fullName evidence="1">(apollo) hypothetical protein</fullName>
    </submittedName>
</protein>
<dbReference type="AlphaFoldDB" id="A0A8S3Y3T5"/>
<sequence length="117" mass="13638">MEEQHRCRNLRVEQILDLVNDSEFDFSWMTPKMTPHIKETRIVIVQVHLLTNLAKIKISQSQNALSLQIYQFLLVHPQFWGVGELLDHVSEVLCEDEVDEVEVNKVEAKDQLQAPET</sequence>
<reference evidence="1" key="1">
    <citation type="submission" date="2021-04" db="EMBL/GenBank/DDBJ databases">
        <authorList>
            <person name="Tunstrom K."/>
        </authorList>
    </citation>
    <scope>NUCLEOTIDE SEQUENCE</scope>
</reference>
<comment type="caution">
    <text evidence="1">The sequence shown here is derived from an EMBL/GenBank/DDBJ whole genome shotgun (WGS) entry which is preliminary data.</text>
</comment>
<organism evidence="1 2">
    <name type="scientific">Parnassius apollo</name>
    <name type="common">Apollo butterfly</name>
    <name type="synonym">Papilio apollo</name>
    <dbReference type="NCBI Taxonomy" id="110799"/>
    <lineage>
        <taxon>Eukaryota</taxon>
        <taxon>Metazoa</taxon>
        <taxon>Ecdysozoa</taxon>
        <taxon>Arthropoda</taxon>
        <taxon>Hexapoda</taxon>
        <taxon>Insecta</taxon>
        <taxon>Pterygota</taxon>
        <taxon>Neoptera</taxon>
        <taxon>Endopterygota</taxon>
        <taxon>Lepidoptera</taxon>
        <taxon>Glossata</taxon>
        <taxon>Ditrysia</taxon>
        <taxon>Papilionoidea</taxon>
        <taxon>Papilionidae</taxon>
        <taxon>Parnassiinae</taxon>
        <taxon>Parnassini</taxon>
        <taxon>Parnassius</taxon>
        <taxon>Parnassius</taxon>
    </lineage>
</organism>
<evidence type="ECO:0000313" key="2">
    <source>
        <dbReference type="Proteomes" id="UP000691718"/>
    </source>
</evidence>
<accession>A0A8S3Y3T5</accession>
<dbReference type="Proteomes" id="UP000691718">
    <property type="component" value="Unassembled WGS sequence"/>
</dbReference>
<proteinExistence type="predicted"/>